<comment type="similarity">
    <text evidence="7">Belongs to the RnpA family.</text>
</comment>
<proteinExistence type="inferred from homology"/>
<comment type="function">
    <text evidence="1 7">RNaseP catalyzes the removal of the 5'-leader sequence from pre-tRNA to produce the mature 5'-terminus. It can also cleave other RNA substrates such as 4.5S RNA. The protein component plays an auxiliary but essential role in vivo by binding to the 5'-leader sequence and broadening the substrate specificity of the ribozyme.</text>
</comment>
<keyword evidence="5 7" id="KW-0378">Hydrolase</keyword>
<protein>
    <recommendedName>
        <fullName evidence="7 8">Ribonuclease P protein component</fullName>
        <shortName evidence="7">RNase P protein</shortName>
        <shortName evidence="7">RNaseP protein</shortName>
        <ecNumber evidence="7 8">3.1.26.5</ecNumber>
    </recommendedName>
    <alternativeName>
        <fullName evidence="7">Protein C5</fullName>
    </alternativeName>
</protein>
<evidence type="ECO:0000256" key="1">
    <source>
        <dbReference type="ARBA" id="ARBA00002663"/>
    </source>
</evidence>
<gene>
    <name evidence="7 9" type="primary">rnpA</name>
    <name evidence="9" type="ORF">H9746_05805</name>
</gene>
<dbReference type="InterPro" id="IPR020568">
    <property type="entry name" value="Ribosomal_Su5_D2-typ_SF"/>
</dbReference>
<comment type="caution">
    <text evidence="9">The sequence shown here is derived from an EMBL/GenBank/DDBJ whole genome shotgun (WGS) entry which is preliminary data.</text>
</comment>
<dbReference type="Pfam" id="PF00825">
    <property type="entry name" value="Ribonuclease_P"/>
    <property type="match status" value="1"/>
</dbReference>
<dbReference type="Gene3D" id="3.30.230.10">
    <property type="match status" value="1"/>
</dbReference>
<dbReference type="NCBIfam" id="TIGR00188">
    <property type="entry name" value="rnpA"/>
    <property type="match status" value="1"/>
</dbReference>
<keyword evidence="4 7" id="KW-0255">Endonuclease</keyword>
<reference evidence="9" key="2">
    <citation type="submission" date="2021-04" db="EMBL/GenBank/DDBJ databases">
        <authorList>
            <person name="Gilroy R."/>
        </authorList>
    </citation>
    <scope>NUCLEOTIDE SEQUENCE</scope>
    <source>
        <strain evidence="9">CHK193-4272</strain>
    </source>
</reference>
<dbReference type="PANTHER" id="PTHR33992:SF1">
    <property type="entry name" value="RIBONUCLEASE P PROTEIN COMPONENT"/>
    <property type="match status" value="1"/>
</dbReference>
<evidence type="ECO:0000256" key="4">
    <source>
        <dbReference type="ARBA" id="ARBA00022759"/>
    </source>
</evidence>
<keyword evidence="6 7" id="KW-0694">RNA-binding</keyword>
<evidence type="ECO:0000256" key="3">
    <source>
        <dbReference type="ARBA" id="ARBA00022722"/>
    </source>
</evidence>
<dbReference type="GO" id="GO:0000049">
    <property type="term" value="F:tRNA binding"/>
    <property type="evidence" value="ECO:0007669"/>
    <property type="project" value="UniProtKB-UniRule"/>
</dbReference>
<evidence type="ECO:0000256" key="2">
    <source>
        <dbReference type="ARBA" id="ARBA00022694"/>
    </source>
</evidence>
<keyword evidence="3 7" id="KW-0540">Nuclease</keyword>
<dbReference type="AlphaFoldDB" id="A0A9D1PJN2"/>
<reference evidence="9" key="1">
    <citation type="journal article" date="2021" name="PeerJ">
        <title>Extensive microbial diversity within the chicken gut microbiome revealed by metagenomics and culture.</title>
        <authorList>
            <person name="Gilroy R."/>
            <person name="Ravi A."/>
            <person name="Getino M."/>
            <person name="Pursley I."/>
            <person name="Horton D.L."/>
            <person name="Alikhan N.F."/>
            <person name="Baker D."/>
            <person name="Gharbi K."/>
            <person name="Hall N."/>
            <person name="Watson M."/>
            <person name="Adriaenssens E.M."/>
            <person name="Foster-Nyarko E."/>
            <person name="Jarju S."/>
            <person name="Secka A."/>
            <person name="Antonio M."/>
            <person name="Oren A."/>
            <person name="Chaudhuri R.R."/>
            <person name="La Ragione R."/>
            <person name="Hildebrand F."/>
            <person name="Pallen M.J."/>
        </authorList>
    </citation>
    <scope>NUCLEOTIDE SEQUENCE</scope>
    <source>
        <strain evidence="9">CHK193-4272</strain>
    </source>
</reference>
<sequence>MKHTYRIKQNYEFRRLYRRGNSVATPYLVVYAMKTRRKVNRIGLTVTPKLGGAVVRNRIKRLLREAYRLNEDKICQSYDFIFVARSKMIGAKCQKVEREILRAMKQLGLLIEEHGGEDA</sequence>
<organism evidence="9 10">
    <name type="scientific">Candidatus Butyricicoccus avistercoris</name>
    <dbReference type="NCBI Taxonomy" id="2838518"/>
    <lineage>
        <taxon>Bacteria</taxon>
        <taxon>Bacillati</taxon>
        <taxon>Bacillota</taxon>
        <taxon>Clostridia</taxon>
        <taxon>Eubacteriales</taxon>
        <taxon>Butyricicoccaceae</taxon>
        <taxon>Butyricicoccus</taxon>
    </lineage>
</organism>
<name>A0A9D1PJN2_9FIRM</name>
<dbReference type="PROSITE" id="PS00648">
    <property type="entry name" value="RIBONUCLEASE_P"/>
    <property type="match status" value="1"/>
</dbReference>
<dbReference type="HAMAP" id="MF_00227">
    <property type="entry name" value="RNase_P"/>
    <property type="match status" value="1"/>
</dbReference>
<accession>A0A9D1PJN2</accession>
<comment type="catalytic activity">
    <reaction evidence="7">
        <text>Endonucleolytic cleavage of RNA, removing 5'-extranucleotides from tRNA precursor.</text>
        <dbReference type="EC" id="3.1.26.5"/>
    </reaction>
</comment>
<dbReference type="GO" id="GO:0004526">
    <property type="term" value="F:ribonuclease P activity"/>
    <property type="evidence" value="ECO:0007669"/>
    <property type="project" value="UniProtKB-UniRule"/>
</dbReference>
<dbReference type="GO" id="GO:0001682">
    <property type="term" value="P:tRNA 5'-leader removal"/>
    <property type="evidence" value="ECO:0007669"/>
    <property type="project" value="UniProtKB-UniRule"/>
</dbReference>
<dbReference type="GO" id="GO:0030677">
    <property type="term" value="C:ribonuclease P complex"/>
    <property type="evidence" value="ECO:0007669"/>
    <property type="project" value="TreeGrafter"/>
</dbReference>
<dbReference type="SUPFAM" id="SSF54211">
    <property type="entry name" value="Ribosomal protein S5 domain 2-like"/>
    <property type="match status" value="1"/>
</dbReference>
<evidence type="ECO:0000256" key="5">
    <source>
        <dbReference type="ARBA" id="ARBA00022801"/>
    </source>
</evidence>
<dbReference type="InterPro" id="IPR014721">
    <property type="entry name" value="Ribsml_uS5_D2-typ_fold_subgr"/>
</dbReference>
<dbReference type="PANTHER" id="PTHR33992">
    <property type="entry name" value="RIBONUCLEASE P PROTEIN COMPONENT"/>
    <property type="match status" value="1"/>
</dbReference>
<evidence type="ECO:0000313" key="10">
    <source>
        <dbReference type="Proteomes" id="UP000886808"/>
    </source>
</evidence>
<dbReference type="EMBL" id="DXIE01000033">
    <property type="protein sequence ID" value="HIV62336.1"/>
    <property type="molecule type" value="Genomic_DNA"/>
</dbReference>
<evidence type="ECO:0000256" key="6">
    <source>
        <dbReference type="ARBA" id="ARBA00022884"/>
    </source>
</evidence>
<dbReference type="InterPro" id="IPR020539">
    <property type="entry name" value="RNase_P_CS"/>
</dbReference>
<evidence type="ECO:0000256" key="7">
    <source>
        <dbReference type="HAMAP-Rule" id="MF_00227"/>
    </source>
</evidence>
<evidence type="ECO:0000256" key="8">
    <source>
        <dbReference type="NCBIfam" id="TIGR00188"/>
    </source>
</evidence>
<keyword evidence="2 7" id="KW-0819">tRNA processing</keyword>
<dbReference type="GO" id="GO:0042781">
    <property type="term" value="F:3'-tRNA processing endoribonuclease activity"/>
    <property type="evidence" value="ECO:0007669"/>
    <property type="project" value="TreeGrafter"/>
</dbReference>
<dbReference type="Proteomes" id="UP000886808">
    <property type="component" value="Unassembled WGS sequence"/>
</dbReference>
<comment type="subunit">
    <text evidence="7">Consists of a catalytic RNA component (M1 or rnpB) and a protein subunit.</text>
</comment>
<dbReference type="InterPro" id="IPR000100">
    <property type="entry name" value="RNase_P"/>
</dbReference>
<evidence type="ECO:0000313" key="9">
    <source>
        <dbReference type="EMBL" id="HIV62336.1"/>
    </source>
</evidence>
<dbReference type="EC" id="3.1.26.5" evidence="7 8"/>